<dbReference type="SUPFAM" id="SSF56645">
    <property type="entry name" value="Acyl-CoA dehydrogenase NM domain-like"/>
    <property type="match status" value="1"/>
</dbReference>
<dbReference type="eggNOG" id="COG1960">
    <property type="taxonomic scope" value="Bacteria"/>
</dbReference>
<reference evidence="10 11" key="1">
    <citation type="journal article" date="2014" name="Antonie Van Leeuwenhoek">
        <title>Hyphomonas beringensis sp. nov. and Hyphomonas chukchiensis sp. nov., isolated from surface seawater of the Bering Sea and Chukchi Sea.</title>
        <authorList>
            <person name="Li C."/>
            <person name="Lai Q."/>
            <person name="Li G."/>
            <person name="Dong C."/>
            <person name="Wang J."/>
            <person name="Liao Y."/>
            <person name="Shao Z."/>
        </authorList>
    </citation>
    <scope>NUCLEOTIDE SEQUENCE [LARGE SCALE GENOMIC DNA]</scope>
    <source>
        <strain evidence="10 11">SCH89</strain>
    </source>
</reference>
<dbReference type="Gene3D" id="2.40.110.10">
    <property type="entry name" value="Butyryl-CoA Dehydrogenase, subunit A, domain 2"/>
    <property type="match status" value="1"/>
</dbReference>
<accession>A0A059G4G7</accession>
<dbReference type="SUPFAM" id="SSF47203">
    <property type="entry name" value="Acyl-CoA dehydrogenase C-terminal domain-like"/>
    <property type="match status" value="1"/>
</dbReference>
<dbReference type="EMBL" id="ARYL01000022">
    <property type="protein sequence ID" value="KDA01747.1"/>
    <property type="molecule type" value="Genomic_DNA"/>
</dbReference>
<feature type="domain" description="Acyl-CoA dehydrogenase/oxidase N-terminal" evidence="9">
    <location>
        <begin position="15"/>
        <end position="126"/>
    </location>
</feature>
<comment type="caution">
    <text evidence="10">The sequence shown here is derived from an EMBL/GenBank/DDBJ whole genome shotgun (WGS) entry which is preliminary data.</text>
</comment>
<evidence type="ECO:0000259" key="8">
    <source>
        <dbReference type="Pfam" id="PF02770"/>
    </source>
</evidence>
<dbReference type="FunFam" id="2.40.110.10:FF:000002">
    <property type="entry name" value="Acyl-CoA dehydrogenase fadE12"/>
    <property type="match status" value="1"/>
</dbReference>
<dbReference type="Pfam" id="PF00441">
    <property type="entry name" value="Acyl-CoA_dh_1"/>
    <property type="match status" value="1"/>
</dbReference>
<sequence>MSTLTLPLPDFMQDEELRMFADAAQRFFSRAAPPERIQKWVDDGQVEREFWTEVGEAGFLGVSLPEEYGGPGGDFRHDIVLCETCARLGLDGFAITLHNVIVSPYIQLHGTEEQKQRWLPKLVSGERVCAIAMSEPGAGSDLQAIRTTALKDGDGYRINGSKTFISNGQIADFIVVVAKTDPSKGARGVSLLVVETDKVEGFRRGNKLDKIGHEAQDTSELFFDDVYIPAENLLGGVEGKGFFQLMAELPRERLIIAVNSVIAMEKAINWTLDYTKDRKAFGQSVFEFQNTQFQLAACKAKAVVARTFVNDCIEKACNGTLDNDTSAIAKMWVTDTEWEIMDACLQLHGGYGYVNEFPIAKQWKNSRIQRIYGGSNEIMKVLIARGL</sequence>
<comment type="similarity">
    <text evidence="2 6">Belongs to the acyl-CoA dehydrogenase family.</text>
</comment>
<protein>
    <submittedName>
        <fullName evidence="10">Acyl-CoA dehydrogenase, long-chain specific</fullName>
    </submittedName>
</protein>
<keyword evidence="4 6" id="KW-0274">FAD</keyword>
<dbReference type="FunFam" id="1.20.140.10:FF:000001">
    <property type="entry name" value="Acyl-CoA dehydrogenase"/>
    <property type="match status" value="1"/>
</dbReference>
<dbReference type="InterPro" id="IPR046373">
    <property type="entry name" value="Acyl-CoA_Oxase/DH_mid-dom_sf"/>
</dbReference>
<dbReference type="InterPro" id="IPR006089">
    <property type="entry name" value="Acyl-CoA_DH_CS"/>
</dbReference>
<dbReference type="RefSeq" id="WP_035539578.1">
    <property type="nucleotide sequence ID" value="NZ_ARYL01000022.1"/>
</dbReference>
<dbReference type="Gene3D" id="1.10.540.10">
    <property type="entry name" value="Acyl-CoA dehydrogenase/oxidase, N-terminal domain"/>
    <property type="match status" value="1"/>
</dbReference>
<organism evidence="10 11">
    <name type="scientific">Hyphomonas oceanitis SCH89</name>
    <dbReference type="NCBI Taxonomy" id="1280953"/>
    <lineage>
        <taxon>Bacteria</taxon>
        <taxon>Pseudomonadati</taxon>
        <taxon>Pseudomonadota</taxon>
        <taxon>Alphaproteobacteria</taxon>
        <taxon>Hyphomonadales</taxon>
        <taxon>Hyphomonadaceae</taxon>
        <taxon>Hyphomonas</taxon>
    </lineage>
</organism>
<dbReference type="InterPro" id="IPR009100">
    <property type="entry name" value="AcylCoA_DH/oxidase_NM_dom_sf"/>
</dbReference>
<evidence type="ECO:0000256" key="1">
    <source>
        <dbReference type="ARBA" id="ARBA00001974"/>
    </source>
</evidence>
<evidence type="ECO:0000313" key="10">
    <source>
        <dbReference type="EMBL" id="KDA01747.1"/>
    </source>
</evidence>
<evidence type="ECO:0000259" key="9">
    <source>
        <dbReference type="Pfam" id="PF02771"/>
    </source>
</evidence>
<dbReference type="Gene3D" id="1.20.140.10">
    <property type="entry name" value="Butyryl-CoA Dehydrogenase, subunit A, domain 3"/>
    <property type="match status" value="1"/>
</dbReference>
<dbReference type="PATRIC" id="fig|1280953.3.peg.2804"/>
<comment type="cofactor">
    <cofactor evidence="1 6">
        <name>FAD</name>
        <dbReference type="ChEBI" id="CHEBI:57692"/>
    </cofactor>
</comment>
<dbReference type="PROSITE" id="PS00073">
    <property type="entry name" value="ACYL_COA_DH_2"/>
    <property type="match status" value="1"/>
</dbReference>
<dbReference type="PANTHER" id="PTHR43884:SF12">
    <property type="entry name" value="ISOVALERYL-COA DEHYDROGENASE, MITOCHONDRIAL-RELATED"/>
    <property type="match status" value="1"/>
</dbReference>
<evidence type="ECO:0000256" key="3">
    <source>
        <dbReference type="ARBA" id="ARBA00022630"/>
    </source>
</evidence>
<dbReference type="InterPro" id="IPR013786">
    <property type="entry name" value="AcylCoA_DH/ox_N"/>
</dbReference>
<keyword evidence="5 6" id="KW-0560">Oxidoreductase</keyword>
<dbReference type="Pfam" id="PF02770">
    <property type="entry name" value="Acyl-CoA_dh_M"/>
    <property type="match status" value="1"/>
</dbReference>
<evidence type="ECO:0000256" key="4">
    <source>
        <dbReference type="ARBA" id="ARBA00022827"/>
    </source>
</evidence>
<name>A0A059G4G7_9PROT</name>
<gene>
    <name evidence="10" type="ORF">HOC_13953</name>
</gene>
<evidence type="ECO:0000313" key="11">
    <source>
        <dbReference type="Proteomes" id="UP000024942"/>
    </source>
</evidence>
<dbReference type="Proteomes" id="UP000024942">
    <property type="component" value="Unassembled WGS sequence"/>
</dbReference>
<evidence type="ECO:0000256" key="6">
    <source>
        <dbReference type="RuleBase" id="RU362125"/>
    </source>
</evidence>
<evidence type="ECO:0000256" key="2">
    <source>
        <dbReference type="ARBA" id="ARBA00009347"/>
    </source>
</evidence>
<dbReference type="InterPro" id="IPR006091">
    <property type="entry name" value="Acyl-CoA_Oxase/DH_mid-dom"/>
</dbReference>
<feature type="domain" description="Acyl-CoA oxidase/dehydrogenase middle" evidence="8">
    <location>
        <begin position="130"/>
        <end position="226"/>
    </location>
</feature>
<dbReference type="PROSITE" id="PS00072">
    <property type="entry name" value="ACYL_COA_DH_1"/>
    <property type="match status" value="1"/>
</dbReference>
<dbReference type="Pfam" id="PF02771">
    <property type="entry name" value="Acyl-CoA_dh_N"/>
    <property type="match status" value="1"/>
</dbReference>
<dbReference type="InterPro" id="IPR036250">
    <property type="entry name" value="AcylCo_DH-like_C"/>
</dbReference>
<feature type="domain" description="Acyl-CoA dehydrogenase/oxidase C-terminal" evidence="7">
    <location>
        <begin position="239"/>
        <end position="387"/>
    </location>
</feature>
<proteinExistence type="inferred from homology"/>
<dbReference type="PANTHER" id="PTHR43884">
    <property type="entry name" value="ACYL-COA DEHYDROGENASE"/>
    <property type="match status" value="1"/>
</dbReference>
<evidence type="ECO:0000256" key="5">
    <source>
        <dbReference type="ARBA" id="ARBA00023002"/>
    </source>
</evidence>
<dbReference type="STRING" id="1280953.HOC_13953"/>
<dbReference type="OrthoDB" id="9775090at2"/>
<dbReference type="GO" id="GO:0003995">
    <property type="term" value="F:acyl-CoA dehydrogenase activity"/>
    <property type="evidence" value="ECO:0007669"/>
    <property type="project" value="InterPro"/>
</dbReference>
<dbReference type="InterPro" id="IPR037069">
    <property type="entry name" value="AcylCoA_DH/ox_N_sf"/>
</dbReference>
<dbReference type="GO" id="GO:0050660">
    <property type="term" value="F:flavin adenine dinucleotide binding"/>
    <property type="evidence" value="ECO:0007669"/>
    <property type="project" value="InterPro"/>
</dbReference>
<dbReference type="InterPro" id="IPR009075">
    <property type="entry name" value="AcylCo_DH/oxidase_C"/>
</dbReference>
<dbReference type="AlphaFoldDB" id="A0A059G4G7"/>
<keyword evidence="11" id="KW-1185">Reference proteome</keyword>
<keyword evidence="3 6" id="KW-0285">Flavoprotein</keyword>
<evidence type="ECO:0000259" key="7">
    <source>
        <dbReference type="Pfam" id="PF00441"/>
    </source>
</evidence>